<dbReference type="KEGG" id="sre:PTSG_08420"/>
<dbReference type="InterPro" id="IPR011009">
    <property type="entry name" value="Kinase-like_dom_sf"/>
</dbReference>
<reference evidence="5" key="1">
    <citation type="submission" date="2009-08" db="EMBL/GenBank/DDBJ databases">
        <title>Annotation of Salpingoeca rosetta.</title>
        <authorList>
            <consortium name="The Broad Institute Genome Sequencing Platform"/>
            <person name="Russ C."/>
            <person name="Cuomo C."/>
            <person name="Burger G."/>
            <person name="Gray M.W."/>
            <person name="Holland P.W.H."/>
            <person name="King N."/>
            <person name="Lang F.B.F."/>
            <person name="Roger A.J."/>
            <person name="Ruiz-Trillo I."/>
            <person name="Young S.K."/>
            <person name="Zeng Q."/>
            <person name="Gargeya S."/>
            <person name="Alvarado L."/>
            <person name="Berlin A."/>
            <person name="Chapman S.B."/>
            <person name="Chen Z."/>
            <person name="Freedman E."/>
            <person name="Gellesch M."/>
            <person name="Goldberg J."/>
            <person name="Griggs A."/>
            <person name="Gujja S."/>
            <person name="Heilman E."/>
            <person name="Heiman D."/>
            <person name="Howarth C."/>
            <person name="Mehta T."/>
            <person name="Neiman D."/>
            <person name="Pearson M."/>
            <person name="Roberts A."/>
            <person name="Saif S."/>
            <person name="Shea T."/>
            <person name="Shenoy N."/>
            <person name="Sisk P."/>
            <person name="Stolte C."/>
            <person name="Sykes S."/>
            <person name="White J."/>
            <person name="Yandava C."/>
            <person name="Haas B."/>
            <person name="Nusbaum C."/>
            <person name="Birren B."/>
        </authorList>
    </citation>
    <scope>NUCLEOTIDE SEQUENCE [LARGE SCALE GENOMIC DNA]</scope>
    <source>
        <strain evidence="5">ATCC 50818</strain>
    </source>
</reference>
<proteinExistence type="predicted"/>
<dbReference type="PANTHER" id="PTHR24056">
    <property type="entry name" value="CELL DIVISION PROTEIN KINASE"/>
    <property type="match status" value="1"/>
</dbReference>
<accession>F2UJM7</accession>
<dbReference type="RefSeq" id="XP_004990670.1">
    <property type="nucleotide sequence ID" value="XM_004990613.1"/>
</dbReference>
<dbReference type="InParanoid" id="F2UJM7"/>
<dbReference type="Gene3D" id="3.30.200.20">
    <property type="entry name" value="Phosphorylase Kinase, domain 1"/>
    <property type="match status" value="1"/>
</dbReference>
<dbReference type="eggNOG" id="KOG0594">
    <property type="taxonomic scope" value="Eukaryota"/>
</dbReference>
<dbReference type="AlphaFoldDB" id="F2UJM7"/>
<sequence>MDNLERYQNLVRIGRGTYGTVYKADDIGANPPCPVAIKIVTGLAESLPCFLVREISMLKSLQHPNIVQLRHLFHASGSFYLVFEAMAMDLHEYISRNPRGLSRDLAQVVHDFLFVLGCPTAEEWPALPSLPHCDLLEGNNRPLSPFSHSFHLNAEDAHLLNALVRYNPDERMTAEDAVNLPMFDLVRAYDE</sequence>
<evidence type="ECO:0000256" key="1">
    <source>
        <dbReference type="ARBA" id="ARBA00022741"/>
    </source>
</evidence>
<dbReference type="GO" id="GO:0005524">
    <property type="term" value="F:ATP binding"/>
    <property type="evidence" value="ECO:0007669"/>
    <property type="project" value="UniProtKB-UniRule"/>
</dbReference>
<dbReference type="GO" id="GO:0005634">
    <property type="term" value="C:nucleus"/>
    <property type="evidence" value="ECO:0007669"/>
    <property type="project" value="TreeGrafter"/>
</dbReference>
<evidence type="ECO:0000313" key="5">
    <source>
        <dbReference type="EMBL" id="EGD77326.1"/>
    </source>
</evidence>
<protein>
    <recommendedName>
        <fullName evidence="4">Protein kinase domain-containing protein</fullName>
    </recommendedName>
</protein>
<dbReference type="STRING" id="946362.F2UJM7"/>
<dbReference type="Pfam" id="PF00069">
    <property type="entry name" value="Pkinase"/>
    <property type="match status" value="1"/>
</dbReference>
<dbReference type="EMBL" id="GL832977">
    <property type="protein sequence ID" value="EGD77326.1"/>
    <property type="molecule type" value="Genomic_DNA"/>
</dbReference>
<organism evidence="6">
    <name type="scientific">Salpingoeca rosetta (strain ATCC 50818 / BSB-021)</name>
    <dbReference type="NCBI Taxonomy" id="946362"/>
    <lineage>
        <taxon>Eukaryota</taxon>
        <taxon>Choanoflagellata</taxon>
        <taxon>Craspedida</taxon>
        <taxon>Salpingoecidae</taxon>
        <taxon>Salpingoeca</taxon>
    </lineage>
</organism>
<feature type="domain" description="Protein kinase" evidence="4">
    <location>
        <begin position="7"/>
        <end position="191"/>
    </location>
</feature>
<dbReference type="OrthoDB" id="6284126at2759"/>
<evidence type="ECO:0000256" key="3">
    <source>
        <dbReference type="PROSITE-ProRule" id="PRU10141"/>
    </source>
</evidence>
<evidence type="ECO:0000313" key="6">
    <source>
        <dbReference type="Proteomes" id="UP000007799"/>
    </source>
</evidence>
<feature type="binding site" evidence="3">
    <location>
        <position position="38"/>
    </location>
    <ligand>
        <name>ATP</name>
        <dbReference type="ChEBI" id="CHEBI:30616"/>
    </ligand>
</feature>
<dbReference type="Proteomes" id="UP000007799">
    <property type="component" value="Unassembled WGS sequence"/>
</dbReference>
<keyword evidence="6" id="KW-1185">Reference proteome</keyword>
<dbReference type="SUPFAM" id="SSF56112">
    <property type="entry name" value="Protein kinase-like (PK-like)"/>
    <property type="match status" value="2"/>
</dbReference>
<dbReference type="GO" id="GO:0004674">
    <property type="term" value="F:protein serine/threonine kinase activity"/>
    <property type="evidence" value="ECO:0007669"/>
    <property type="project" value="TreeGrafter"/>
</dbReference>
<dbReference type="PROSITE" id="PS50011">
    <property type="entry name" value="PROTEIN_KINASE_DOM"/>
    <property type="match status" value="1"/>
</dbReference>
<dbReference type="Gene3D" id="1.10.510.10">
    <property type="entry name" value="Transferase(Phosphotransferase) domain 1"/>
    <property type="match status" value="1"/>
</dbReference>
<dbReference type="InterPro" id="IPR050108">
    <property type="entry name" value="CDK"/>
</dbReference>
<evidence type="ECO:0000259" key="4">
    <source>
        <dbReference type="PROSITE" id="PS50011"/>
    </source>
</evidence>
<keyword evidence="1 3" id="KW-0547">Nucleotide-binding</keyword>
<dbReference type="InterPro" id="IPR000719">
    <property type="entry name" value="Prot_kinase_dom"/>
</dbReference>
<gene>
    <name evidence="5" type="ORF">PTSG_08420</name>
</gene>
<evidence type="ECO:0000256" key="2">
    <source>
        <dbReference type="ARBA" id="ARBA00022840"/>
    </source>
</evidence>
<dbReference type="InterPro" id="IPR017441">
    <property type="entry name" value="Protein_kinase_ATP_BS"/>
</dbReference>
<name>F2UJM7_SALR5</name>
<keyword evidence="2 3" id="KW-0067">ATP-binding</keyword>
<dbReference type="PROSITE" id="PS00107">
    <property type="entry name" value="PROTEIN_KINASE_ATP"/>
    <property type="match status" value="1"/>
</dbReference>
<dbReference type="GeneID" id="16071228"/>